<sequence length="148" mass="15656">MKRLFVGLVLLLASFLSTLAPLEGVRGLAARIGPVRWLPDLLLALIVVALFARMSQLHRRMLFPRRGLRLLAVGIGLYAVAVAAASGSLGYALGVLPAEAAPVLARAPEFAARIAPLPIFVAAQVLLALGAFRALTHLVPPGEFEADF</sequence>
<keyword evidence="1" id="KW-1133">Transmembrane helix</keyword>
<dbReference type="AlphaFoldDB" id="A0A934TXM0"/>
<feature type="transmembrane region" description="Helical" evidence="1">
    <location>
        <begin position="67"/>
        <end position="94"/>
    </location>
</feature>
<feature type="transmembrane region" description="Helical" evidence="1">
    <location>
        <begin position="37"/>
        <end position="55"/>
    </location>
</feature>
<evidence type="ECO:0000313" key="3">
    <source>
        <dbReference type="Proteomes" id="UP000630528"/>
    </source>
</evidence>
<keyword evidence="3" id="KW-1185">Reference proteome</keyword>
<keyword evidence="1" id="KW-0472">Membrane</keyword>
<evidence type="ECO:0000313" key="2">
    <source>
        <dbReference type="EMBL" id="MBK6008512.1"/>
    </source>
</evidence>
<protein>
    <submittedName>
        <fullName evidence="2">Uncharacterized protein</fullName>
    </submittedName>
</protein>
<proteinExistence type="predicted"/>
<name>A0A934TXM0_9BURK</name>
<keyword evidence="1" id="KW-0812">Transmembrane</keyword>
<reference evidence="2" key="1">
    <citation type="journal article" date="2012" name="J. Microbiol. Biotechnol.">
        <title>Ramlibacter ginsenosidimutans sp. nov., with ginsenoside-converting activity.</title>
        <authorList>
            <person name="Wang L."/>
            <person name="An D.S."/>
            <person name="Kim S.G."/>
            <person name="Jin F.X."/>
            <person name="Kim S.C."/>
            <person name="Lee S.T."/>
            <person name="Im W.T."/>
        </authorList>
    </citation>
    <scope>NUCLEOTIDE SEQUENCE</scope>
    <source>
        <strain evidence="2">KACC 17527</strain>
    </source>
</reference>
<accession>A0A934TXM0</accession>
<dbReference type="Proteomes" id="UP000630528">
    <property type="component" value="Unassembled WGS sequence"/>
</dbReference>
<dbReference type="EMBL" id="JAEPWM010000010">
    <property type="protein sequence ID" value="MBK6008512.1"/>
    <property type="molecule type" value="Genomic_DNA"/>
</dbReference>
<reference evidence="2" key="2">
    <citation type="submission" date="2021-01" db="EMBL/GenBank/DDBJ databases">
        <authorList>
            <person name="Kang M."/>
        </authorList>
    </citation>
    <scope>NUCLEOTIDE SEQUENCE</scope>
    <source>
        <strain evidence="2">KACC 17527</strain>
    </source>
</reference>
<dbReference type="RefSeq" id="WP_201175930.1">
    <property type="nucleotide sequence ID" value="NZ_JAEPWM010000010.1"/>
</dbReference>
<gene>
    <name evidence="2" type="ORF">JJB11_20610</name>
</gene>
<comment type="caution">
    <text evidence="2">The sequence shown here is derived from an EMBL/GenBank/DDBJ whole genome shotgun (WGS) entry which is preliminary data.</text>
</comment>
<evidence type="ECO:0000256" key="1">
    <source>
        <dbReference type="SAM" id="Phobius"/>
    </source>
</evidence>
<organism evidence="2 3">
    <name type="scientific">Ramlibacter ginsenosidimutans</name>
    <dbReference type="NCBI Taxonomy" id="502333"/>
    <lineage>
        <taxon>Bacteria</taxon>
        <taxon>Pseudomonadati</taxon>
        <taxon>Pseudomonadota</taxon>
        <taxon>Betaproteobacteria</taxon>
        <taxon>Burkholderiales</taxon>
        <taxon>Comamonadaceae</taxon>
        <taxon>Ramlibacter</taxon>
    </lineage>
</organism>
<feature type="transmembrane region" description="Helical" evidence="1">
    <location>
        <begin position="114"/>
        <end position="135"/>
    </location>
</feature>